<reference evidence="1" key="1">
    <citation type="submission" date="2022-01" db="EMBL/GenBank/DDBJ databases">
        <title>Nocardioidaceae gen. sp. A5X3R13.</title>
        <authorList>
            <person name="Lopez Marin M.A."/>
            <person name="Uhlik O."/>
        </authorList>
    </citation>
    <scope>NUCLEOTIDE SEQUENCE</scope>
    <source>
        <strain evidence="1">A5X3R13</strain>
    </source>
</reference>
<dbReference type="Proteomes" id="UP001164390">
    <property type="component" value="Chromosome"/>
</dbReference>
<dbReference type="EMBL" id="CP094970">
    <property type="protein sequence ID" value="UYM04307.1"/>
    <property type="molecule type" value="Genomic_DNA"/>
</dbReference>
<dbReference type="KEGG" id="sgrg:L0C25_17435"/>
<organism evidence="1 2">
    <name type="scientific">Solicola gregarius</name>
    <dbReference type="NCBI Taxonomy" id="2908642"/>
    <lineage>
        <taxon>Bacteria</taxon>
        <taxon>Bacillati</taxon>
        <taxon>Actinomycetota</taxon>
        <taxon>Actinomycetes</taxon>
        <taxon>Propionibacteriales</taxon>
        <taxon>Nocardioidaceae</taxon>
        <taxon>Solicola</taxon>
    </lineage>
</organism>
<dbReference type="AlphaFoldDB" id="A0AA46TGD0"/>
<sequence>MVVSGDDSWLAMPPAPHEYHGTEAIAEFLRVSIAGRADRRIELRPTRANGQPAYTCYLESPDGTAMDPSGVIVLTLAAGRIRGITRFLDPTLPVIFAG</sequence>
<protein>
    <recommendedName>
        <fullName evidence="3">SnoaL-like domain-containing protein</fullName>
    </recommendedName>
</protein>
<keyword evidence="2" id="KW-1185">Reference proteome</keyword>
<gene>
    <name evidence="1" type="ORF">L0C25_17435</name>
</gene>
<dbReference type="InterPro" id="IPR032710">
    <property type="entry name" value="NTF2-like_dom_sf"/>
</dbReference>
<dbReference type="RefSeq" id="WP_271632980.1">
    <property type="nucleotide sequence ID" value="NZ_CP094970.1"/>
</dbReference>
<evidence type="ECO:0000313" key="1">
    <source>
        <dbReference type="EMBL" id="UYM04307.1"/>
    </source>
</evidence>
<evidence type="ECO:0000313" key="2">
    <source>
        <dbReference type="Proteomes" id="UP001164390"/>
    </source>
</evidence>
<evidence type="ECO:0008006" key="3">
    <source>
        <dbReference type="Google" id="ProtNLM"/>
    </source>
</evidence>
<dbReference type="SUPFAM" id="SSF54427">
    <property type="entry name" value="NTF2-like"/>
    <property type="match status" value="1"/>
</dbReference>
<proteinExistence type="predicted"/>
<accession>A0AA46TGD0</accession>
<name>A0AA46TGD0_9ACTN</name>
<dbReference type="Gene3D" id="3.10.450.50">
    <property type="match status" value="1"/>
</dbReference>